<dbReference type="PANTHER" id="PTHR31189">
    <property type="entry name" value="OS03G0336100 PROTEIN-RELATED"/>
    <property type="match status" value="1"/>
</dbReference>
<sequence>MTSPHVASLAGAEPVFASELGQIRELTAASFTILRRMSIRQTVLEPGAIREPQWNLNANQLAYVTRGRVLVSLLGNADDFASSVVEAGQMFHVESGSVFHIANIAEEASEIVAALRSGAPEHFSFAAGVNAMTDAVLGTARRRRRSPAKCLPWRSRCPSANCLCCPTLRSTP</sequence>
<dbReference type="SMART" id="SM00835">
    <property type="entry name" value="Cupin_1"/>
    <property type="match status" value="1"/>
</dbReference>
<dbReference type="Gene3D" id="2.60.120.10">
    <property type="entry name" value="Jelly Rolls"/>
    <property type="match status" value="1"/>
</dbReference>
<dbReference type="InterPro" id="IPR006045">
    <property type="entry name" value="Cupin_1"/>
</dbReference>
<accession>A0AAU0MJH7</accession>
<dbReference type="InterPro" id="IPR050253">
    <property type="entry name" value="Seed_Storage-Functional"/>
</dbReference>
<dbReference type="RefSeq" id="WP_330171857.1">
    <property type="nucleotide sequence ID" value="NZ_CP137080.1"/>
</dbReference>
<dbReference type="SUPFAM" id="SSF51182">
    <property type="entry name" value="RmlC-like cupins"/>
    <property type="match status" value="1"/>
</dbReference>
<dbReference type="AlphaFoldDB" id="A0AAU0MJH7"/>
<gene>
    <name evidence="2" type="ORF">RYJ27_06290</name>
</gene>
<dbReference type="InterPro" id="IPR011051">
    <property type="entry name" value="RmlC_Cupin_sf"/>
</dbReference>
<proteinExistence type="predicted"/>
<feature type="domain" description="Cupin type-1" evidence="1">
    <location>
        <begin position="7"/>
        <end position="145"/>
    </location>
</feature>
<name>A0AAU0MJH7_9MICO</name>
<evidence type="ECO:0000313" key="2">
    <source>
        <dbReference type="EMBL" id="WOQ70789.1"/>
    </source>
</evidence>
<evidence type="ECO:0000259" key="1">
    <source>
        <dbReference type="SMART" id="SM00835"/>
    </source>
</evidence>
<dbReference type="CDD" id="cd20306">
    <property type="entry name" value="cupin_OxDC-like"/>
    <property type="match status" value="1"/>
</dbReference>
<dbReference type="Pfam" id="PF00190">
    <property type="entry name" value="Cupin_1"/>
    <property type="match status" value="1"/>
</dbReference>
<dbReference type="Proteomes" id="UP001329313">
    <property type="component" value="Chromosome"/>
</dbReference>
<evidence type="ECO:0000313" key="3">
    <source>
        <dbReference type="Proteomes" id="UP001329313"/>
    </source>
</evidence>
<protein>
    <submittedName>
        <fullName evidence="2">Cupin domain-containing protein</fullName>
    </submittedName>
</protein>
<reference evidence="2 3" key="1">
    <citation type="submission" date="2023-10" db="EMBL/GenBank/DDBJ databases">
        <title>Y20.</title>
        <authorList>
            <person name="Zhang G."/>
            <person name="Ding Y."/>
        </authorList>
    </citation>
    <scope>NUCLEOTIDE SEQUENCE [LARGE SCALE GENOMIC DNA]</scope>
    <source>
        <strain evidence="2 3">Y20</strain>
    </source>
</reference>
<dbReference type="InterPro" id="IPR014710">
    <property type="entry name" value="RmlC-like_jellyroll"/>
</dbReference>
<dbReference type="EMBL" id="CP137080">
    <property type="protein sequence ID" value="WOQ70789.1"/>
    <property type="molecule type" value="Genomic_DNA"/>
</dbReference>
<dbReference type="KEGG" id="mliy:RYJ27_06290"/>
<keyword evidence="3" id="KW-1185">Reference proteome</keyword>
<organism evidence="2 3">
    <name type="scientific">Microbacterium limosum</name>
    <dbReference type="NCBI Taxonomy" id="3079935"/>
    <lineage>
        <taxon>Bacteria</taxon>
        <taxon>Bacillati</taxon>
        <taxon>Actinomycetota</taxon>
        <taxon>Actinomycetes</taxon>
        <taxon>Micrococcales</taxon>
        <taxon>Microbacteriaceae</taxon>
        <taxon>Microbacterium</taxon>
    </lineage>
</organism>